<organism evidence="2 3">
    <name type="scientific">Rugamonas brunnea</name>
    <dbReference type="NCBI Taxonomy" id="2758569"/>
    <lineage>
        <taxon>Bacteria</taxon>
        <taxon>Pseudomonadati</taxon>
        <taxon>Pseudomonadota</taxon>
        <taxon>Betaproteobacteria</taxon>
        <taxon>Burkholderiales</taxon>
        <taxon>Oxalobacteraceae</taxon>
        <taxon>Telluria group</taxon>
        <taxon>Rugamonas</taxon>
    </lineage>
</organism>
<dbReference type="GO" id="GO:0015074">
    <property type="term" value="P:DNA integration"/>
    <property type="evidence" value="ECO:0007669"/>
    <property type="project" value="InterPro"/>
</dbReference>
<dbReference type="InterPro" id="IPR036397">
    <property type="entry name" value="RNaseH_sf"/>
</dbReference>
<gene>
    <name evidence="2" type="ORF">H3H37_25035</name>
</gene>
<name>A0A7W2EXE8_9BURK</name>
<dbReference type="GO" id="GO:0003676">
    <property type="term" value="F:nucleic acid binding"/>
    <property type="evidence" value="ECO:0007669"/>
    <property type="project" value="InterPro"/>
</dbReference>
<dbReference type="InterPro" id="IPR001584">
    <property type="entry name" value="Integrase_cat-core"/>
</dbReference>
<proteinExistence type="predicted"/>
<evidence type="ECO:0000313" key="3">
    <source>
        <dbReference type="Proteomes" id="UP000534388"/>
    </source>
</evidence>
<accession>A0A7W2EXE8</accession>
<dbReference type="PROSITE" id="PS50994">
    <property type="entry name" value="INTEGRASE"/>
    <property type="match status" value="1"/>
</dbReference>
<dbReference type="PANTHER" id="PTHR35004">
    <property type="entry name" value="TRANSPOSASE RV3428C-RELATED"/>
    <property type="match status" value="1"/>
</dbReference>
<dbReference type="PANTHER" id="PTHR35004:SF7">
    <property type="entry name" value="INTEGRASE PROTEIN"/>
    <property type="match status" value="1"/>
</dbReference>
<dbReference type="InterPro" id="IPR012337">
    <property type="entry name" value="RNaseH-like_sf"/>
</dbReference>
<dbReference type="SUPFAM" id="SSF53098">
    <property type="entry name" value="Ribonuclease H-like"/>
    <property type="match status" value="1"/>
</dbReference>
<dbReference type="EMBL" id="JACEZT010000033">
    <property type="protein sequence ID" value="MBA5640330.1"/>
    <property type="molecule type" value="Genomic_DNA"/>
</dbReference>
<keyword evidence="3" id="KW-1185">Reference proteome</keyword>
<feature type="domain" description="Integrase catalytic" evidence="1">
    <location>
        <begin position="16"/>
        <end position="204"/>
    </location>
</feature>
<protein>
    <submittedName>
        <fullName evidence="2">Transposase family protein</fullName>
    </submittedName>
</protein>
<comment type="caution">
    <text evidence="2">The sequence shown here is derived from an EMBL/GenBank/DDBJ whole genome shotgun (WGS) entry which is preliminary data.</text>
</comment>
<sequence length="387" mass="43126">MPPASHGGEHEVFFAQEHPPGRLGLSDFTHAAVLQVTVAGVALMHLLYQFVLAYSGWRYVEVVLGGESFAALSSGLQNAAWMMGGVPEEHRTDSLAAAYKNKTEQELLTRRYAALCAHYGMRPSRNNLGVSHENGSIEARQGTLKRTMEQALLLRGHRDFSDLDAYRQFVAEVFGRLNARVARKFNEERKLLRALPARRSSDYEEVDARVTKYGTMTVKKVLYTAPSRLVGHRLKVRVFSDKLECWLGNVCVLELTRGQPDAATGRGKVVDYRHLLPALKRKPGALARSVLRDALFPRTEYRLMWAQIKEQLPEARACRLMVGLLDLAGNGGCEAVLAQRLALLLASGQLPDLEQLRLELAPRPAHYQDVAVMLPDLATYDQLLEAA</sequence>
<dbReference type="AlphaFoldDB" id="A0A7W2EXE8"/>
<dbReference type="Proteomes" id="UP000534388">
    <property type="component" value="Unassembled WGS sequence"/>
</dbReference>
<dbReference type="Gene3D" id="3.30.420.10">
    <property type="entry name" value="Ribonuclease H-like superfamily/Ribonuclease H"/>
    <property type="match status" value="1"/>
</dbReference>
<evidence type="ECO:0000259" key="1">
    <source>
        <dbReference type="PROSITE" id="PS50994"/>
    </source>
</evidence>
<reference evidence="2 3" key="1">
    <citation type="submission" date="2020-07" db="EMBL/GenBank/DDBJ databases">
        <title>Novel species isolated from subtropical streams in China.</title>
        <authorList>
            <person name="Lu H."/>
        </authorList>
    </citation>
    <scope>NUCLEOTIDE SEQUENCE [LARGE SCALE GENOMIC DNA]</scope>
    <source>
        <strain evidence="2 3">LX20W</strain>
    </source>
</reference>
<evidence type="ECO:0000313" key="2">
    <source>
        <dbReference type="EMBL" id="MBA5640330.1"/>
    </source>
</evidence>